<proteinExistence type="predicted"/>
<dbReference type="SUPFAM" id="SSF51735">
    <property type="entry name" value="NAD(P)-binding Rossmann-fold domains"/>
    <property type="match status" value="1"/>
</dbReference>
<dbReference type="RefSeq" id="WP_030987440.1">
    <property type="nucleotide sequence ID" value="NZ_JBEXDP010000063.1"/>
</dbReference>
<evidence type="ECO:0000313" key="1">
    <source>
        <dbReference type="EMBL" id="MEU5710818.1"/>
    </source>
</evidence>
<dbReference type="InterPro" id="IPR036291">
    <property type="entry name" value="NAD(P)-bd_dom_sf"/>
</dbReference>
<sequence>MAVDLPGFGRSECRDDLVSPEPMAGFVLRTAEAFGLENPHAVGPGTGTPALLLAAARHPAANSLLGRLIRPEEVASLITYVATEHASATTGAALSADGGLVPTIFP</sequence>
<gene>
    <name evidence="1" type="ORF">AB0H04_28770</name>
</gene>
<reference evidence="1 2" key="1">
    <citation type="submission" date="2024-06" db="EMBL/GenBank/DDBJ databases">
        <title>The Natural Products Discovery Center: Release of the First 8490 Sequenced Strains for Exploring Actinobacteria Biosynthetic Diversity.</title>
        <authorList>
            <person name="Kalkreuter E."/>
            <person name="Kautsar S.A."/>
            <person name="Yang D."/>
            <person name="Bader C.D."/>
            <person name="Teijaro C.N."/>
            <person name="Fluegel L."/>
            <person name="Davis C.M."/>
            <person name="Simpson J.R."/>
            <person name="Lauterbach L."/>
            <person name="Steele A.D."/>
            <person name="Gui C."/>
            <person name="Meng S."/>
            <person name="Li G."/>
            <person name="Viehrig K."/>
            <person name="Ye F."/>
            <person name="Su P."/>
            <person name="Kiefer A.F."/>
            <person name="Nichols A."/>
            <person name="Cepeda A.J."/>
            <person name="Yan W."/>
            <person name="Fan B."/>
            <person name="Jiang Y."/>
            <person name="Adhikari A."/>
            <person name="Zheng C.-J."/>
            <person name="Schuster L."/>
            <person name="Cowan T.M."/>
            <person name="Smanski M.J."/>
            <person name="Chevrette M.G."/>
            <person name="De Carvalho L.P.S."/>
            <person name="Shen B."/>
        </authorList>
    </citation>
    <scope>NUCLEOTIDE SEQUENCE [LARGE SCALE GENOMIC DNA]</scope>
    <source>
        <strain evidence="1 2">NPDC020594</strain>
    </source>
</reference>
<organism evidence="1 2">
    <name type="scientific">Streptomyces flaveolus</name>
    <dbReference type="NCBI Taxonomy" id="67297"/>
    <lineage>
        <taxon>Bacteria</taxon>
        <taxon>Bacillati</taxon>
        <taxon>Actinomycetota</taxon>
        <taxon>Actinomycetes</taxon>
        <taxon>Kitasatosporales</taxon>
        <taxon>Streptomycetaceae</taxon>
        <taxon>Streptomyces</taxon>
    </lineage>
</organism>
<dbReference type="Gene3D" id="3.40.50.720">
    <property type="entry name" value="NAD(P)-binding Rossmann-like Domain"/>
    <property type="match status" value="1"/>
</dbReference>
<dbReference type="Pfam" id="PF13561">
    <property type="entry name" value="adh_short_C2"/>
    <property type="match status" value="1"/>
</dbReference>
<evidence type="ECO:0000313" key="2">
    <source>
        <dbReference type="Proteomes" id="UP001551011"/>
    </source>
</evidence>
<name>A0ABV3AFT4_9ACTN</name>
<dbReference type="SUPFAM" id="SSF53474">
    <property type="entry name" value="alpha/beta-Hydrolases"/>
    <property type="match status" value="1"/>
</dbReference>
<accession>A0ABV3AFT4</accession>
<dbReference type="InterPro" id="IPR002347">
    <property type="entry name" value="SDR_fam"/>
</dbReference>
<keyword evidence="2" id="KW-1185">Reference proteome</keyword>
<comment type="caution">
    <text evidence="1">The sequence shown here is derived from an EMBL/GenBank/DDBJ whole genome shotgun (WGS) entry which is preliminary data.</text>
</comment>
<dbReference type="Proteomes" id="UP001551011">
    <property type="component" value="Unassembled WGS sequence"/>
</dbReference>
<dbReference type="EMBL" id="JBFAEG010000022">
    <property type="protein sequence ID" value="MEU5710818.1"/>
    <property type="molecule type" value="Genomic_DNA"/>
</dbReference>
<protein>
    <submittedName>
        <fullName evidence="1">SDR family oxidoreductase</fullName>
    </submittedName>
</protein>
<dbReference type="InterPro" id="IPR029058">
    <property type="entry name" value="AB_hydrolase_fold"/>
</dbReference>